<gene>
    <name evidence="4 5" type="primary">LOC110085254</name>
</gene>
<dbReference type="PANTHER" id="PTHR46449:SF5">
    <property type="entry name" value="FAMILY WITH SEQUENCE SIMILARITY 47 MEMBER E"/>
    <property type="match status" value="1"/>
</dbReference>
<accession>A0A6J0UJJ6</accession>
<dbReference type="GeneID" id="110085254"/>
<dbReference type="RefSeq" id="XP_020660901.2">
    <property type="nucleotide sequence ID" value="XM_020805242.2"/>
</dbReference>
<comment type="similarity">
    <text evidence="1">Belongs to the FAM47 family.</text>
</comment>
<keyword evidence="3" id="KW-1185">Reference proteome</keyword>
<evidence type="ECO:0000256" key="1">
    <source>
        <dbReference type="ARBA" id="ARBA00005277"/>
    </source>
</evidence>
<feature type="compositionally biased region" description="Basic and acidic residues" evidence="2">
    <location>
        <begin position="320"/>
        <end position="335"/>
    </location>
</feature>
<dbReference type="InterPro" id="IPR032743">
    <property type="entry name" value="FAM47"/>
</dbReference>
<feature type="region of interest" description="Disordered" evidence="2">
    <location>
        <begin position="320"/>
        <end position="341"/>
    </location>
</feature>
<protein>
    <submittedName>
        <fullName evidence="4 5">Protein FAM47E-like</fullName>
    </submittedName>
</protein>
<organism evidence="3 4">
    <name type="scientific">Pogona vitticeps</name>
    <name type="common">central bearded dragon</name>
    <dbReference type="NCBI Taxonomy" id="103695"/>
    <lineage>
        <taxon>Eukaryota</taxon>
        <taxon>Metazoa</taxon>
        <taxon>Chordata</taxon>
        <taxon>Craniata</taxon>
        <taxon>Vertebrata</taxon>
        <taxon>Euteleostomi</taxon>
        <taxon>Lepidosauria</taxon>
        <taxon>Squamata</taxon>
        <taxon>Bifurcata</taxon>
        <taxon>Unidentata</taxon>
        <taxon>Episquamata</taxon>
        <taxon>Toxicofera</taxon>
        <taxon>Iguania</taxon>
        <taxon>Acrodonta</taxon>
        <taxon>Agamidae</taxon>
        <taxon>Amphibolurinae</taxon>
        <taxon>Pogona</taxon>
    </lineage>
</organism>
<reference evidence="4 5" key="1">
    <citation type="submission" date="2025-05" db="UniProtKB">
        <authorList>
            <consortium name="RefSeq"/>
        </authorList>
    </citation>
    <scope>IDENTIFICATION</scope>
</reference>
<sequence>MPSKRLQKHTAKKSRLSDSLNSQRWRFLQNGLDDFRHDFPPLCDHVLIQHTKRSDPGILPGIREDLSSAQQKAARMLRRKPQGSVSKLSPRMVARRGCVMEIKDSLTQHPFTLYPHLEESISPELFKDVVSILDPNMLQMSEEGDRETKPEHCILPAIQSPLEKKRSRQTKSRMTSWKDPGGKDPYTWFSKKEVAAREREAKLNYIPPLSENVKQATKELCSWLDSLGGEKHDIDEAAIISLFDASYETEPPGALSVHVVEWNDLPIELQMSAGISPPQVTTKWPAQQDRRSEESCRTRWEKTRYGTWYLEPKTWKKMKANEPLEHPNSKDERIKNSRGPLGGKDAETMQLHGVHAFKEFLGKKGYHIPEFLNQMLAAEEPPARPKAGILKCCLNEFWRREELQEDNPLATENEHLNSSRLKGREACCSLA</sequence>
<evidence type="ECO:0000313" key="5">
    <source>
        <dbReference type="RefSeq" id="XP_072858173.1"/>
    </source>
</evidence>
<evidence type="ECO:0000313" key="3">
    <source>
        <dbReference type="Proteomes" id="UP001652642"/>
    </source>
</evidence>
<dbReference type="OrthoDB" id="6755972at2759"/>
<proteinExistence type="inferred from homology"/>
<dbReference type="RefSeq" id="XP_072858173.1">
    <property type="nucleotide sequence ID" value="XM_073002072.1"/>
</dbReference>
<dbReference type="Proteomes" id="UP001652642">
    <property type="component" value="Chromosome 5"/>
</dbReference>
<evidence type="ECO:0000256" key="2">
    <source>
        <dbReference type="SAM" id="MobiDB-lite"/>
    </source>
</evidence>
<name>A0A6J0UJJ6_9SAUR</name>
<dbReference type="Pfam" id="PF14642">
    <property type="entry name" value="FAM47"/>
    <property type="match status" value="1"/>
</dbReference>
<dbReference type="PANTHER" id="PTHR46449">
    <property type="entry name" value="ZGC:158260"/>
    <property type="match status" value="1"/>
</dbReference>
<evidence type="ECO:0000313" key="4">
    <source>
        <dbReference type="RefSeq" id="XP_020660901.2"/>
    </source>
</evidence>